<dbReference type="OrthoDB" id="2958217at2759"/>
<dbReference type="STRING" id="767770.A0A1L9NLX7"/>
<dbReference type="Proteomes" id="UP000184304">
    <property type="component" value="Unassembled WGS sequence"/>
</dbReference>
<dbReference type="OMA" id="GRWYDSE"/>
<name>A0A1L9NLX7_ASPTC</name>
<dbReference type="AlphaFoldDB" id="A0A1L9NLX7"/>
<feature type="domain" description="Heterokaryon incompatibility" evidence="1">
    <location>
        <begin position="249"/>
        <end position="395"/>
    </location>
</feature>
<evidence type="ECO:0000313" key="3">
    <source>
        <dbReference type="Proteomes" id="UP000184304"/>
    </source>
</evidence>
<dbReference type="EMBL" id="KV878176">
    <property type="protein sequence ID" value="OJI90237.1"/>
    <property type="molecule type" value="Genomic_DNA"/>
</dbReference>
<dbReference type="PANTHER" id="PTHR33112">
    <property type="entry name" value="DOMAIN PROTEIN, PUTATIVE-RELATED"/>
    <property type="match status" value="1"/>
</dbReference>
<evidence type="ECO:0000313" key="2">
    <source>
        <dbReference type="EMBL" id="OJI90237.1"/>
    </source>
</evidence>
<accession>A0A1L9NLX7</accession>
<dbReference type="PANTHER" id="PTHR33112:SF1">
    <property type="entry name" value="HETEROKARYON INCOMPATIBILITY DOMAIN-CONTAINING PROTEIN"/>
    <property type="match status" value="1"/>
</dbReference>
<gene>
    <name evidence="2" type="ORF">ASPTUDRAFT_36905</name>
</gene>
<reference evidence="3" key="1">
    <citation type="journal article" date="2017" name="Genome Biol.">
        <title>Comparative genomics reveals high biological diversity and specific adaptations in the industrially and medically important fungal genus Aspergillus.</title>
        <authorList>
            <person name="de Vries R.P."/>
            <person name="Riley R."/>
            <person name="Wiebenga A."/>
            <person name="Aguilar-Osorio G."/>
            <person name="Amillis S."/>
            <person name="Uchima C.A."/>
            <person name="Anderluh G."/>
            <person name="Asadollahi M."/>
            <person name="Askin M."/>
            <person name="Barry K."/>
            <person name="Battaglia E."/>
            <person name="Bayram O."/>
            <person name="Benocci T."/>
            <person name="Braus-Stromeyer S.A."/>
            <person name="Caldana C."/>
            <person name="Canovas D."/>
            <person name="Cerqueira G.C."/>
            <person name="Chen F."/>
            <person name="Chen W."/>
            <person name="Choi C."/>
            <person name="Clum A."/>
            <person name="Dos Santos R.A."/>
            <person name="Damasio A.R."/>
            <person name="Diallinas G."/>
            <person name="Emri T."/>
            <person name="Fekete E."/>
            <person name="Flipphi M."/>
            <person name="Freyberg S."/>
            <person name="Gallo A."/>
            <person name="Gournas C."/>
            <person name="Habgood R."/>
            <person name="Hainaut M."/>
            <person name="Harispe M.L."/>
            <person name="Henrissat B."/>
            <person name="Hilden K.S."/>
            <person name="Hope R."/>
            <person name="Hossain A."/>
            <person name="Karabika E."/>
            <person name="Karaffa L."/>
            <person name="Karanyi Z."/>
            <person name="Krasevec N."/>
            <person name="Kuo A."/>
            <person name="Kusch H."/>
            <person name="LaButti K."/>
            <person name="Lagendijk E.L."/>
            <person name="Lapidus A."/>
            <person name="Levasseur A."/>
            <person name="Lindquist E."/>
            <person name="Lipzen A."/>
            <person name="Logrieco A.F."/>
            <person name="MacCabe A."/>
            <person name="Maekelae M.R."/>
            <person name="Malavazi I."/>
            <person name="Melin P."/>
            <person name="Meyer V."/>
            <person name="Mielnichuk N."/>
            <person name="Miskei M."/>
            <person name="Molnar A.P."/>
            <person name="Mule G."/>
            <person name="Ngan C.Y."/>
            <person name="Orejas M."/>
            <person name="Orosz E."/>
            <person name="Ouedraogo J.P."/>
            <person name="Overkamp K.M."/>
            <person name="Park H.-S."/>
            <person name="Perrone G."/>
            <person name="Piumi F."/>
            <person name="Punt P.J."/>
            <person name="Ram A.F."/>
            <person name="Ramon A."/>
            <person name="Rauscher S."/>
            <person name="Record E."/>
            <person name="Riano-Pachon D.M."/>
            <person name="Robert V."/>
            <person name="Roehrig J."/>
            <person name="Ruller R."/>
            <person name="Salamov A."/>
            <person name="Salih N.S."/>
            <person name="Samson R.A."/>
            <person name="Sandor E."/>
            <person name="Sanguinetti M."/>
            <person name="Schuetze T."/>
            <person name="Sepcic K."/>
            <person name="Shelest E."/>
            <person name="Sherlock G."/>
            <person name="Sophianopoulou V."/>
            <person name="Squina F.M."/>
            <person name="Sun H."/>
            <person name="Susca A."/>
            <person name="Todd R.B."/>
            <person name="Tsang A."/>
            <person name="Unkles S.E."/>
            <person name="van de Wiele N."/>
            <person name="van Rossen-Uffink D."/>
            <person name="Oliveira J.V."/>
            <person name="Vesth T.C."/>
            <person name="Visser J."/>
            <person name="Yu J.-H."/>
            <person name="Zhou M."/>
            <person name="Andersen M.R."/>
            <person name="Archer D.B."/>
            <person name="Baker S.E."/>
            <person name="Benoit I."/>
            <person name="Brakhage A.A."/>
            <person name="Braus G.H."/>
            <person name="Fischer R."/>
            <person name="Frisvad J.C."/>
            <person name="Goldman G.H."/>
            <person name="Houbraken J."/>
            <person name="Oakley B."/>
            <person name="Pocsi I."/>
            <person name="Scazzocchio C."/>
            <person name="Seiboth B."/>
            <person name="vanKuyk P.A."/>
            <person name="Wortman J."/>
            <person name="Dyer P.S."/>
            <person name="Grigoriev I.V."/>
        </authorList>
    </citation>
    <scope>NUCLEOTIDE SEQUENCE [LARGE SCALE GENOMIC DNA]</scope>
    <source>
        <strain evidence="3">CBS 134.48</strain>
    </source>
</reference>
<sequence>MAAFLRALCCRKNITGKDKTTSQPVVNKKTEECYLCSCLESDDSLGSKRNLRASGYPTFPLPGYTIATLNKQHYVFHEQCPRCDDIPKDLLCRFCNHLRLRHLYHYVTQRKGSLVLDFGIFHDIRQRSGNCVLCRIVIQEGYLKGCSANSKWIISIYSRPRYKDIHLEFSFYEEGYGAICIGGIFDITKRTVWQQPMVDWSTVRIWLENCDRKHRGSCNNGLLNSPPHEFRLIDTERGCVVMAPPSCRYATLSYVWGSTTDENALATKSTIRMLEEEGYLFKTPIPATIKDSIRACIELKIRYLWIDRLCIVQDDATTVKASQINAMGDIYSHSYLTLVDLEGVTMDHGLPGVSQARASHTIHKACGLSMRAIEDSFPTLIKKSKWNSRGWTFQEAMSSTRMLFFADAGVLFECSKASQEDRFALSTSTDLHFTTTTDYDQLVREISSRSFTINSDILRAFSGIMHWKYGTEHCFGLPYCEFVRGMLWRPSGLSALKIPVARRTETGDIVPTWSWSSVMGPVYLDSYNRIHTSLLGVWGTPSPKTNETVHIIWPHNQELSRNEMDGWVRELGIALAWKEGCFPKPLPPKLNVSTTWQEYRALLRSGWASFDKLNEEALGLAYLQGKDLEKIFSSSYMEHANQPEALLAHTQSLGARMIQWGDKEPDSFFGTLFVQVSLLSMRDDRVDVWIDSHPAHWQFLDHDYSRDHDTKLNVLALSLSHMYELEIRYRNRGKQGRWYDSEGSVLCSSGGTGLIFMVDVLIVETRDGLSRRVTTGMVELHDWISASPEFRNFTLV</sequence>
<keyword evidence="3" id="KW-1185">Reference proteome</keyword>
<organism evidence="2 3">
    <name type="scientific">Aspergillus tubingensis (strain CBS 134.48)</name>
    <dbReference type="NCBI Taxonomy" id="767770"/>
    <lineage>
        <taxon>Eukaryota</taxon>
        <taxon>Fungi</taxon>
        <taxon>Dikarya</taxon>
        <taxon>Ascomycota</taxon>
        <taxon>Pezizomycotina</taxon>
        <taxon>Eurotiomycetes</taxon>
        <taxon>Eurotiomycetidae</taxon>
        <taxon>Eurotiales</taxon>
        <taxon>Aspergillaceae</taxon>
        <taxon>Aspergillus</taxon>
        <taxon>Aspergillus subgen. Circumdati</taxon>
    </lineage>
</organism>
<dbReference type="Pfam" id="PF06985">
    <property type="entry name" value="HET"/>
    <property type="match status" value="1"/>
</dbReference>
<protein>
    <recommendedName>
        <fullName evidence="1">Heterokaryon incompatibility domain-containing protein</fullName>
    </recommendedName>
</protein>
<dbReference type="InterPro" id="IPR010730">
    <property type="entry name" value="HET"/>
</dbReference>
<proteinExistence type="predicted"/>
<evidence type="ECO:0000259" key="1">
    <source>
        <dbReference type="Pfam" id="PF06985"/>
    </source>
</evidence>
<dbReference type="VEuPathDB" id="FungiDB:ASPTUDRAFT_36905"/>